<keyword evidence="2" id="KW-1185">Reference proteome</keyword>
<evidence type="ECO:0000313" key="1">
    <source>
        <dbReference type="EMBL" id="MPC84615.1"/>
    </source>
</evidence>
<sequence length="108" mass="12422">MTRPNHTSSKMCETNYLLYVSNAIIRLSCLIYPLVDGTLIALQAMELDRVVMTLIKRSAPTVIVWQFHRWNGEHVVMTLPRLASPPRYTVLVREQFLVFFVSASLANR</sequence>
<dbReference type="AlphaFoldDB" id="A0A5B7IQ41"/>
<proteinExistence type="predicted"/>
<dbReference type="Proteomes" id="UP000324222">
    <property type="component" value="Unassembled WGS sequence"/>
</dbReference>
<accession>A0A5B7IQ41</accession>
<reference evidence="1 2" key="1">
    <citation type="submission" date="2019-05" db="EMBL/GenBank/DDBJ databases">
        <title>Another draft genome of Portunus trituberculatus and its Hox gene families provides insights of decapod evolution.</title>
        <authorList>
            <person name="Jeong J.-H."/>
            <person name="Song I."/>
            <person name="Kim S."/>
            <person name="Choi T."/>
            <person name="Kim D."/>
            <person name="Ryu S."/>
            <person name="Kim W."/>
        </authorList>
    </citation>
    <scope>NUCLEOTIDE SEQUENCE [LARGE SCALE GENOMIC DNA]</scope>
    <source>
        <tissue evidence="1">Muscle</tissue>
    </source>
</reference>
<dbReference type="EMBL" id="VSRR010065898">
    <property type="protein sequence ID" value="MPC84615.1"/>
    <property type="molecule type" value="Genomic_DNA"/>
</dbReference>
<name>A0A5B7IQ41_PORTR</name>
<gene>
    <name evidence="1" type="ORF">E2C01_079359</name>
</gene>
<protein>
    <submittedName>
        <fullName evidence="1">Uncharacterized protein</fullName>
    </submittedName>
</protein>
<organism evidence="1 2">
    <name type="scientific">Portunus trituberculatus</name>
    <name type="common">Swimming crab</name>
    <name type="synonym">Neptunus trituberculatus</name>
    <dbReference type="NCBI Taxonomy" id="210409"/>
    <lineage>
        <taxon>Eukaryota</taxon>
        <taxon>Metazoa</taxon>
        <taxon>Ecdysozoa</taxon>
        <taxon>Arthropoda</taxon>
        <taxon>Crustacea</taxon>
        <taxon>Multicrustacea</taxon>
        <taxon>Malacostraca</taxon>
        <taxon>Eumalacostraca</taxon>
        <taxon>Eucarida</taxon>
        <taxon>Decapoda</taxon>
        <taxon>Pleocyemata</taxon>
        <taxon>Brachyura</taxon>
        <taxon>Eubrachyura</taxon>
        <taxon>Portunoidea</taxon>
        <taxon>Portunidae</taxon>
        <taxon>Portuninae</taxon>
        <taxon>Portunus</taxon>
    </lineage>
</organism>
<comment type="caution">
    <text evidence="1">The sequence shown here is derived from an EMBL/GenBank/DDBJ whole genome shotgun (WGS) entry which is preliminary data.</text>
</comment>
<evidence type="ECO:0000313" key="2">
    <source>
        <dbReference type="Proteomes" id="UP000324222"/>
    </source>
</evidence>